<dbReference type="GO" id="GO:0005524">
    <property type="term" value="F:ATP binding"/>
    <property type="evidence" value="ECO:0007669"/>
    <property type="project" value="UniProtKB-UniRule"/>
</dbReference>
<organism evidence="7 8">
    <name type="scientific">Streblomastix strix</name>
    <dbReference type="NCBI Taxonomy" id="222440"/>
    <lineage>
        <taxon>Eukaryota</taxon>
        <taxon>Metamonada</taxon>
        <taxon>Preaxostyla</taxon>
        <taxon>Oxymonadida</taxon>
        <taxon>Streblomastigidae</taxon>
        <taxon>Streblomastix</taxon>
    </lineage>
</organism>
<dbReference type="SMART" id="SM00220">
    <property type="entry name" value="S_TKc"/>
    <property type="match status" value="1"/>
</dbReference>
<evidence type="ECO:0000256" key="3">
    <source>
        <dbReference type="ARBA" id="ARBA00022840"/>
    </source>
</evidence>
<dbReference type="Proteomes" id="UP000324800">
    <property type="component" value="Unassembled WGS sequence"/>
</dbReference>
<dbReference type="PANTHER" id="PTHR11909">
    <property type="entry name" value="CASEIN KINASE-RELATED"/>
    <property type="match status" value="1"/>
</dbReference>
<dbReference type="EC" id="2.7.11.1" evidence="1"/>
<dbReference type="EMBL" id="SNRW01009616">
    <property type="protein sequence ID" value="KAA6377729.1"/>
    <property type="molecule type" value="Genomic_DNA"/>
</dbReference>
<dbReference type="AlphaFoldDB" id="A0A5J4V4M7"/>
<evidence type="ECO:0000256" key="5">
    <source>
        <dbReference type="RuleBase" id="RU000304"/>
    </source>
</evidence>
<protein>
    <recommendedName>
        <fullName evidence="1">non-specific serine/threonine protein kinase</fullName>
        <ecNumber evidence="1">2.7.11.1</ecNumber>
    </recommendedName>
</protein>
<evidence type="ECO:0000256" key="2">
    <source>
        <dbReference type="ARBA" id="ARBA00022741"/>
    </source>
</evidence>
<dbReference type="PROSITE" id="PS00107">
    <property type="entry name" value="PROTEIN_KINASE_ATP"/>
    <property type="match status" value="1"/>
</dbReference>
<dbReference type="InterPro" id="IPR008271">
    <property type="entry name" value="Ser/Thr_kinase_AS"/>
</dbReference>
<evidence type="ECO:0000313" key="8">
    <source>
        <dbReference type="Proteomes" id="UP000324800"/>
    </source>
</evidence>
<dbReference type="GO" id="GO:0004674">
    <property type="term" value="F:protein serine/threonine kinase activity"/>
    <property type="evidence" value="ECO:0007669"/>
    <property type="project" value="UniProtKB-KW"/>
</dbReference>
<dbReference type="PROSITE" id="PS00108">
    <property type="entry name" value="PROTEIN_KINASE_ST"/>
    <property type="match status" value="1"/>
</dbReference>
<dbReference type="InterPro" id="IPR017441">
    <property type="entry name" value="Protein_kinase_ATP_BS"/>
</dbReference>
<dbReference type="InterPro" id="IPR000719">
    <property type="entry name" value="Prot_kinase_dom"/>
</dbReference>
<dbReference type="Pfam" id="PF00069">
    <property type="entry name" value="Pkinase"/>
    <property type="match status" value="1"/>
</dbReference>
<reference evidence="7 8" key="1">
    <citation type="submission" date="2019-03" db="EMBL/GenBank/DDBJ databases">
        <title>Single cell metagenomics reveals metabolic interactions within the superorganism composed of flagellate Streblomastix strix and complex community of Bacteroidetes bacteria on its surface.</title>
        <authorList>
            <person name="Treitli S.C."/>
            <person name="Kolisko M."/>
            <person name="Husnik F."/>
            <person name="Keeling P."/>
            <person name="Hampl V."/>
        </authorList>
    </citation>
    <scope>NUCLEOTIDE SEQUENCE [LARGE SCALE GENOMIC DNA]</scope>
    <source>
        <strain evidence="7">ST1C</strain>
    </source>
</reference>
<evidence type="ECO:0000256" key="4">
    <source>
        <dbReference type="PROSITE-ProRule" id="PRU10141"/>
    </source>
</evidence>
<dbReference type="SUPFAM" id="SSF56112">
    <property type="entry name" value="Protein kinase-like (PK-like)"/>
    <property type="match status" value="1"/>
</dbReference>
<evidence type="ECO:0000259" key="6">
    <source>
        <dbReference type="PROSITE" id="PS50011"/>
    </source>
</evidence>
<dbReference type="PROSITE" id="PS50011">
    <property type="entry name" value="PROTEIN_KINASE_DOM"/>
    <property type="match status" value="1"/>
</dbReference>
<keyword evidence="7" id="KW-0808">Transferase</keyword>
<keyword evidence="7" id="KW-0418">Kinase</keyword>
<accession>A0A5J4V4M7</accession>
<keyword evidence="2 4" id="KW-0547">Nucleotide-binding</keyword>
<dbReference type="InterPro" id="IPR011009">
    <property type="entry name" value="Kinase-like_dom_sf"/>
</dbReference>
<evidence type="ECO:0000313" key="7">
    <source>
        <dbReference type="EMBL" id="KAA6377729.1"/>
    </source>
</evidence>
<dbReference type="InterPro" id="IPR050235">
    <property type="entry name" value="CK1_Ser-Thr_kinase"/>
</dbReference>
<comment type="similarity">
    <text evidence="5">Belongs to the protein kinase superfamily.</text>
</comment>
<comment type="caution">
    <text evidence="7">The sequence shown here is derived from an EMBL/GenBank/DDBJ whole genome shotgun (WGS) entry which is preliminary data.</text>
</comment>
<feature type="binding site" evidence="4">
    <location>
        <position position="52"/>
    </location>
    <ligand>
        <name>ATP</name>
        <dbReference type="ChEBI" id="CHEBI:30616"/>
    </ligand>
</feature>
<evidence type="ECO:0000256" key="1">
    <source>
        <dbReference type="ARBA" id="ARBA00012513"/>
    </source>
</evidence>
<feature type="domain" description="Protein kinase" evidence="6">
    <location>
        <begin position="21"/>
        <end position="235"/>
    </location>
</feature>
<dbReference type="OrthoDB" id="5979581at2759"/>
<keyword evidence="3 4" id="KW-0067">ATP-binding</keyword>
<dbReference type="Gene3D" id="1.10.510.10">
    <property type="entry name" value="Transferase(Phosphotransferase) domain 1"/>
    <property type="match status" value="1"/>
</dbReference>
<keyword evidence="5" id="KW-0723">Serine/threonine-protein kinase</keyword>
<proteinExistence type="inferred from homology"/>
<gene>
    <name evidence="7" type="ORF">EZS28_026743</name>
</gene>
<sequence>MTQPLAAEVPFKMGDVIKDAYTLQLQIGAGTYGVIFSALFKSGDLTKHVAIKLEKNIAQFSLQANEVLIMKSLVESQHYAKFYQCGSCDQYKFVVMELLGPSLIKLVNRKRPYQLSTLQLLKFGQQSIQTLQELHRAGFVHRDVKPDNFVIGNSLESAGIIYLIDFGLCKKLFIHDGKITKPTRKGSFRGTLRYASPNAHNKIELGRQDDLISLLYMMIEFYTGKLPWQGITDPV</sequence>
<name>A0A5J4V4M7_9EUKA</name>